<dbReference type="Pfam" id="PF00754">
    <property type="entry name" value="F5_F8_type_C"/>
    <property type="match status" value="2"/>
</dbReference>
<dbReference type="SMART" id="SM00612">
    <property type="entry name" value="Kelch"/>
    <property type="match status" value="2"/>
</dbReference>
<dbReference type="SUPFAM" id="SSF49785">
    <property type="entry name" value="Galactose-binding domain-like"/>
    <property type="match status" value="2"/>
</dbReference>
<evidence type="ECO:0000313" key="3">
    <source>
        <dbReference type="EMBL" id="AUZ88908.1"/>
    </source>
</evidence>
<dbReference type="Proteomes" id="UP000239187">
    <property type="component" value="Chromosome"/>
</dbReference>
<dbReference type="PANTHER" id="PTHR32208:SF68">
    <property type="entry name" value="GALACTOSE OXIDASE"/>
    <property type="match status" value="1"/>
</dbReference>
<dbReference type="SUPFAM" id="SSF81296">
    <property type="entry name" value="E set domains"/>
    <property type="match status" value="1"/>
</dbReference>
<evidence type="ECO:0000259" key="2">
    <source>
        <dbReference type="PROSITE" id="PS50022"/>
    </source>
</evidence>
<proteinExistence type="predicted"/>
<organism evidence="3 4">
    <name type="scientific">Arthrobacter agilis</name>
    <dbReference type="NCBI Taxonomy" id="37921"/>
    <lineage>
        <taxon>Bacteria</taxon>
        <taxon>Bacillati</taxon>
        <taxon>Actinomycetota</taxon>
        <taxon>Actinomycetes</taxon>
        <taxon>Micrococcales</taxon>
        <taxon>Micrococcaceae</taxon>
        <taxon>Arthrobacter</taxon>
    </lineage>
</organism>
<dbReference type="AlphaFoldDB" id="A0A2L0UI81"/>
<dbReference type="CDD" id="cd02851">
    <property type="entry name" value="E_set_GO_C"/>
    <property type="match status" value="1"/>
</dbReference>
<evidence type="ECO:0000313" key="4">
    <source>
        <dbReference type="Proteomes" id="UP000239187"/>
    </source>
</evidence>
<dbReference type="InterPro" id="IPR009880">
    <property type="entry name" value="Glyoxal_oxidase_N"/>
</dbReference>
<dbReference type="Gene3D" id="2.60.120.260">
    <property type="entry name" value="Galactose-binding domain-like"/>
    <property type="match status" value="2"/>
</dbReference>
<dbReference type="PANTHER" id="PTHR32208">
    <property type="entry name" value="SECRETED PROTEIN-RELATED"/>
    <property type="match status" value="1"/>
</dbReference>
<dbReference type="RefSeq" id="WP_208740054.1">
    <property type="nucleotide sequence ID" value="NZ_CP024915.1"/>
</dbReference>
<dbReference type="InterPro" id="IPR013783">
    <property type="entry name" value="Ig-like_fold"/>
</dbReference>
<feature type="domain" description="F5/8 type C" evidence="2">
    <location>
        <begin position="1"/>
        <end position="114"/>
    </location>
</feature>
<dbReference type="InterPro" id="IPR006652">
    <property type="entry name" value="Kelch_1"/>
</dbReference>
<dbReference type="PROSITE" id="PS50022">
    <property type="entry name" value="FA58C_3"/>
    <property type="match status" value="2"/>
</dbReference>
<feature type="non-terminal residue" evidence="3">
    <location>
        <position position="1"/>
    </location>
</feature>
<feature type="domain" description="F5/8 type C" evidence="2">
    <location>
        <begin position="123"/>
        <end position="283"/>
    </location>
</feature>
<dbReference type="GO" id="GO:0005975">
    <property type="term" value="P:carbohydrate metabolic process"/>
    <property type="evidence" value="ECO:0007669"/>
    <property type="project" value="UniProtKB-ARBA"/>
</dbReference>
<dbReference type="InterPro" id="IPR011043">
    <property type="entry name" value="Gal_Oxase/kelch_b-propeller"/>
</dbReference>
<dbReference type="Pfam" id="PF07250">
    <property type="entry name" value="Glyoxal_oxid_N"/>
    <property type="match status" value="1"/>
</dbReference>
<dbReference type="InterPro" id="IPR037293">
    <property type="entry name" value="Gal_Oxidase_central_sf"/>
</dbReference>
<dbReference type="SUPFAM" id="SSF50965">
    <property type="entry name" value="Galactose oxidase, central domain"/>
    <property type="match status" value="1"/>
</dbReference>
<reference evidence="3 4" key="1">
    <citation type="submission" date="2017-11" db="EMBL/GenBank/DDBJ databases">
        <title>Draft genome of Arthrobacter agilis strain UMCV2, a plant growth-promoting rhizobacterium and biocontrol capacity of phytopathogenic fungi.</title>
        <authorList>
            <person name="Martinez-Camara R."/>
            <person name="Santoyo G."/>
            <person name="Moreno-Hagelsieb G."/>
            <person name="Valencia-Cantero E."/>
        </authorList>
    </citation>
    <scope>NUCLEOTIDE SEQUENCE [LARGE SCALE GENOMIC DNA]</scope>
    <source>
        <strain evidence="3 4">UMCV2</strain>
    </source>
</reference>
<dbReference type="InterPro" id="IPR000421">
    <property type="entry name" value="FA58C"/>
</dbReference>
<keyword evidence="1" id="KW-0732">Signal</keyword>
<name>A0A2L0UI81_9MICC</name>
<evidence type="ECO:0000256" key="1">
    <source>
        <dbReference type="ARBA" id="ARBA00022729"/>
    </source>
</evidence>
<dbReference type="Gene3D" id="2.130.10.80">
    <property type="entry name" value="Galactose oxidase/kelch, beta-propeller"/>
    <property type="match status" value="1"/>
</dbReference>
<gene>
    <name evidence="3" type="ORF">CVO76_15610</name>
</gene>
<dbReference type="Pfam" id="PF09118">
    <property type="entry name" value="GO-like_E_set"/>
    <property type="match status" value="1"/>
</dbReference>
<dbReference type="EMBL" id="CP024915">
    <property type="protein sequence ID" value="AUZ88908.1"/>
    <property type="molecule type" value="Genomic_DNA"/>
</dbReference>
<dbReference type="InterPro" id="IPR015202">
    <property type="entry name" value="GO-like_E_set"/>
</dbReference>
<sequence length="752" mass="77977">SDEETMAADGKAANVLDGSATTIWHSRYSPAPAALLPHTLTIDTKGTQSIGGLRYLPRPTGSNGRIGSFEIRVSADGVAWSKPVAYGTLPDSATEKTVSFTAVSARYVRLIATSEAGNRGPWSTAAEINLLAGGALPAPGVLPRAGWTASASDEETARSNGRAGNILDGNTATIWHSRWSPAPAAPLPHSITIDTKTARSVAGLRYRPRPDGGNGRIGVYSIEASPDGMVWSRVANGTWPDTGVEKTVSFAPVVARYVRLTAGSEAGNRGPWSSAAEIDLLGPSAGSWGPTISFPLVPAAAALLPGNRLLTWSAYSPTTFGGSRGYTQTSILDLTTGKVSKTQVSNTGHDMFCPGTSMLADGTILVSGGSNSSKTSLYNPATDAWTPGPDMKIARGYQSNVTTSTGEVFSIGGSWSGGTTPKSGEVWSLAGGWRILPNVGVEKTLTADPQGPYRADNHAWLFAAPGGRVFHAGPSRQMNWISTTGNGSITSAGLRSDSADAMNGDAVMYDVGKILTVGGATAYQKVAATARAYTIDINNGVRVQRTGDMAVTRSFANGVALPDGQVFVVGGQATPVPFTDTDARMSPEIWNPATGTWTVLAPMAVPRTYHSVALLLPDGKVFVGGGGLCTNCTTTNHLDGEIFTPPYLLNADGSERARPAIVTAPSAANVGSTIAVTTGAPVKSFALMRMSTVTHTVNTDQRRIPLTPASVSGTTASLRLPTDPGILVPGQYMLFAVDGNGVPSVATMLAIK</sequence>
<dbReference type="InterPro" id="IPR008979">
    <property type="entry name" value="Galactose-bd-like_sf"/>
</dbReference>
<protein>
    <submittedName>
        <fullName evidence="3">Arabinogalactan endo-1,4-beta-galactosidase</fullName>
    </submittedName>
</protein>
<dbReference type="InterPro" id="IPR014756">
    <property type="entry name" value="Ig_E-set"/>
</dbReference>
<accession>A0A2L0UI81</accession>
<dbReference type="Gene3D" id="2.60.40.10">
    <property type="entry name" value="Immunoglobulins"/>
    <property type="match status" value="1"/>
</dbReference>